<organism evidence="1 2">
    <name type="scientific">Polychaeton citri CBS 116435</name>
    <dbReference type="NCBI Taxonomy" id="1314669"/>
    <lineage>
        <taxon>Eukaryota</taxon>
        <taxon>Fungi</taxon>
        <taxon>Dikarya</taxon>
        <taxon>Ascomycota</taxon>
        <taxon>Pezizomycotina</taxon>
        <taxon>Dothideomycetes</taxon>
        <taxon>Dothideomycetidae</taxon>
        <taxon>Capnodiales</taxon>
        <taxon>Capnodiaceae</taxon>
        <taxon>Polychaeton</taxon>
    </lineage>
</organism>
<sequence>MCRHYAHSHRCGHTRTVFAMHCPPAALIQQPCGENEIWTTIKMETDCLHC</sequence>
<dbReference type="OrthoDB" id="3926238at2759"/>
<accession>A0A9P4QBE4</accession>
<proteinExistence type="predicted"/>
<feature type="non-terminal residue" evidence="1">
    <location>
        <position position="50"/>
    </location>
</feature>
<reference evidence="1" key="1">
    <citation type="journal article" date="2020" name="Stud. Mycol.">
        <title>101 Dothideomycetes genomes: a test case for predicting lifestyles and emergence of pathogens.</title>
        <authorList>
            <person name="Haridas S."/>
            <person name="Albert R."/>
            <person name="Binder M."/>
            <person name="Bloem J."/>
            <person name="Labutti K."/>
            <person name="Salamov A."/>
            <person name="Andreopoulos B."/>
            <person name="Baker S."/>
            <person name="Barry K."/>
            <person name="Bills G."/>
            <person name="Bluhm B."/>
            <person name="Cannon C."/>
            <person name="Castanera R."/>
            <person name="Culley D."/>
            <person name="Daum C."/>
            <person name="Ezra D."/>
            <person name="Gonzalez J."/>
            <person name="Henrissat B."/>
            <person name="Kuo A."/>
            <person name="Liang C."/>
            <person name="Lipzen A."/>
            <person name="Lutzoni F."/>
            <person name="Magnuson J."/>
            <person name="Mondo S."/>
            <person name="Nolan M."/>
            <person name="Ohm R."/>
            <person name="Pangilinan J."/>
            <person name="Park H.-J."/>
            <person name="Ramirez L."/>
            <person name="Alfaro M."/>
            <person name="Sun H."/>
            <person name="Tritt A."/>
            <person name="Yoshinaga Y."/>
            <person name="Zwiers L.-H."/>
            <person name="Turgeon B."/>
            <person name="Goodwin S."/>
            <person name="Spatafora J."/>
            <person name="Crous P."/>
            <person name="Grigoriev I."/>
        </authorList>
    </citation>
    <scope>NUCLEOTIDE SEQUENCE</scope>
    <source>
        <strain evidence="1">CBS 116435</strain>
    </source>
</reference>
<dbReference type="EMBL" id="MU003781">
    <property type="protein sequence ID" value="KAF2722633.1"/>
    <property type="molecule type" value="Genomic_DNA"/>
</dbReference>
<gene>
    <name evidence="1" type="ORF">K431DRAFT_198793</name>
</gene>
<keyword evidence="2" id="KW-1185">Reference proteome</keyword>
<dbReference type="Proteomes" id="UP000799441">
    <property type="component" value="Unassembled WGS sequence"/>
</dbReference>
<evidence type="ECO:0000313" key="2">
    <source>
        <dbReference type="Proteomes" id="UP000799441"/>
    </source>
</evidence>
<evidence type="ECO:0000313" key="1">
    <source>
        <dbReference type="EMBL" id="KAF2722633.1"/>
    </source>
</evidence>
<comment type="caution">
    <text evidence="1">The sequence shown here is derived from an EMBL/GenBank/DDBJ whole genome shotgun (WGS) entry which is preliminary data.</text>
</comment>
<name>A0A9P4QBE4_9PEZI</name>
<protein>
    <submittedName>
        <fullName evidence="1">Uncharacterized protein</fullName>
    </submittedName>
</protein>
<dbReference type="AlphaFoldDB" id="A0A9P4QBE4"/>